<evidence type="ECO:0000313" key="3">
    <source>
        <dbReference type="Proteomes" id="UP000316726"/>
    </source>
</evidence>
<dbReference type="GO" id="GO:0007018">
    <property type="term" value="P:microtubule-based movement"/>
    <property type="evidence" value="ECO:0007669"/>
    <property type="project" value="InterPro"/>
</dbReference>
<feature type="compositionally biased region" description="Polar residues" evidence="1">
    <location>
        <begin position="205"/>
        <end position="233"/>
    </location>
</feature>
<feature type="compositionally biased region" description="Pro residues" evidence="1">
    <location>
        <begin position="613"/>
        <end position="628"/>
    </location>
</feature>
<feature type="region of interest" description="Disordered" evidence="1">
    <location>
        <begin position="1107"/>
        <end position="1199"/>
    </location>
</feature>
<dbReference type="EMBL" id="CP031043">
    <property type="protein sequence ID" value="QDZ23227.1"/>
    <property type="molecule type" value="Genomic_DNA"/>
</dbReference>
<keyword evidence="3" id="KW-1185">Reference proteome</keyword>
<organism evidence="2 3">
    <name type="scientific">Chloropicon primus</name>
    <dbReference type="NCBI Taxonomy" id="1764295"/>
    <lineage>
        <taxon>Eukaryota</taxon>
        <taxon>Viridiplantae</taxon>
        <taxon>Chlorophyta</taxon>
        <taxon>Chloropicophyceae</taxon>
        <taxon>Chloropicales</taxon>
        <taxon>Chloropicaceae</taxon>
        <taxon>Chloropicon</taxon>
    </lineage>
</organism>
<dbReference type="GO" id="GO:0016887">
    <property type="term" value="F:ATP hydrolysis activity"/>
    <property type="evidence" value="ECO:0007669"/>
    <property type="project" value="TreeGrafter"/>
</dbReference>
<feature type="compositionally biased region" description="Polar residues" evidence="1">
    <location>
        <begin position="933"/>
        <end position="951"/>
    </location>
</feature>
<evidence type="ECO:0000256" key="1">
    <source>
        <dbReference type="SAM" id="MobiDB-lite"/>
    </source>
</evidence>
<dbReference type="GO" id="GO:0008017">
    <property type="term" value="F:microtubule binding"/>
    <property type="evidence" value="ECO:0007669"/>
    <property type="project" value="TreeGrafter"/>
</dbReference>
<dbReference type="GO" id="GO:0003777">
    <property type="term" value="F:microtubule motor activity"/>
    <property type="evidence" value="ECO:0007669"/>
    <property type="project" value="InterPro"/>
</dbReference>
<dbReference type="Gene3D" id="3.40.850.10">
    <property type="entry name" value="Kinesin motor domain"/>
    <property type="match status" value="1"/>
</dbReference>
<dbReference type="Proteomes" id="UP000316726">
    <property type="component" value="Chromosome 10"/>
</dbReference>
<gene>
    <name evidence="2" type="ORF">A3770_10p57450</name>
</gene>
<feature type="compositionally biased region" description="Basic and acidic residues" evidence="1">
    <location>
        <begin position="955"/>
        <end position="1009"/>
    </location>
</feature>
<proteinExistence type="predicted"/>
<dbReference type="SUPFAM" id="SSF52540">
    <property type="entry name" value="P-loop containing nucleoside triphosphate hydrolases"/>
    <property type="match status" value="1"/>
</dbReference>
<sequence>MKGGAAESEGEACATQCPGFLNNVTSLVRVRPLPRSNLEELKDPRALSVVSSEEGGKEGGRERERETILLRDGRGKDRIFKPSIALSEKATQQDVFNRCGRGIVDCLLSASPSGSPGEDGCDGVVLCYGGDGMGKRHTLYETSTSSRLKDFEEEEWEWSYANAMRGRGRGKDETGLLVRVVHEVFRRKAWMKFRREKDRDGGWFTPQSTGRESLSRTPMSASGFSQVSDSPQASHPMLSDVSDLDLQCSSFAVTQTGLVTDLLDDSSLLAEAEEESPVPDSLRTPNLRRTKAVAEEREKRKQVDHVRWATCTNTVDFEAMLKPAIALCRKHKEEGHHQRSSPANGGEGKVKDFISSSKEWIRRKNERVQFIVTQVRLVKVNQGGLQRTAARDGHRSAGAPYTSKIAFVLVLPSETMSMEGPVLTGTHLSAPMLRLRAVLDSLTGIGGKSHSLLRANASLATMLAAPLGSSRMYVSSEDAKGGSRALTTCSHSTGKTPFVCLIGCVSPSRSQVNQVAGFLSFAERAESAKLLHVTTEEKTPRAPQAPPLKFEDTPLSAVTSRNAIETGAAEETTPSFKTPALSANGLLSVASSSSKCSVGGGAMTAETTAVTPAPAPTPPPGAKTPPPSTSGSPLANQLAKASAMDSSAEGNKNRKAIVPLATPPSVRAVSKLVWPSASPATFDAGLSDFAHIRDELESIWSVMREAERYHEDALATAEVELQEAEAATRRAGARATEMRKIIASLRNEIENQKALGGSRAAPSKGEGERIKSMEVELRRLKDQVMDEQTLRREAEAAVASLDDECALLTEKNKELAKKLEDSPAQAREKKSRNVRIQCALPGSASKDAAASTNAVVPDIEVPEEEQEGKAVVVEEGEEGDSAGGAEREEDVGELAKESSEATIGDVVGSPRRRILPQRGEDEDFSSEEEEVETPNSNIFPQGQSEPSTPTLVQRKKSEPKSTDTEIMSREEAMTKASDFKDDEVESTHSLKELPKKQNPKELDAEGVVEKRRRHSSFNKKFKLEDLMDEKEEENPLVLIIAVNMYKGHTEKIHIHREDSAEEIAKDFVKVHNLPQASIKNLEKLINKNLARNNIAIGRKARLVERERVRGPEGLDEQSGTPVPPKKRDNAPEAVKPPPQESQKRATPKPSSGTPPPKSKTPTTRSSEPERAALSSPISAVSDSSPARPLRPMDMYRFIN</sequence>
<dbReference type="GO" id="GO:0005871">
    <property type="term" value="C:kinesin complex"/>
    <property type="evidence" value="ECO:0007669"/>
    <property type="project" value="TreeGrafter"/>
</dbReference>
<dbReference type="AlphaFoldDB" id="A0A5B8MSI6"/>
<dbReference type="GO" id="GO:0005874">
    <property type="term" value="C:microtubule"/>
    <property type="evidence" value="ECO:0007669"/>
    <property type="project" value="TreeGrafter"/>
</dbReference>
<dbReference type="PANTHER" id="PTHR24115">
    <property type="entry name" value="KINESIN-RELATED"/>
    <property type="match status" value="1"/>
</dbReference>
<dbReference type="InterPro" id="IPR036961">
    <property type="entry name" value="Kinesin_motor_dom_sf"/>
</dbReference>
<reference evidence="2 3" key="1">
    <citation type="submission" date="2018-07" db="EMBL/GenBank/DDBJ databases">
        <title>The complete nuclear genome of the prasinophyte Chloropicon primus (CCMP1205).</title>
        <authorList>
            <person name="Pombert J.-F."/>
            <person name="Otis C."/>
            <person name="Turmel M."/>
            <person name="Lemieux C."/>
        </authorList>
    </citation>
    <scope>NUCLEOTIDE SEQUENCE [LARGE SCALE GENOMIC DNA]</scope>
    <source>
        <strain evidence="2 3">CCMP1205</strain>
    </source>
</reference>
<feature type="region of interest" description="Disordered" evidence="1">
    <location>
        <begin position="815"/>
        <end position="1013"/>
    </location>
</feature>
<protein>
    <submittedName>
        <fullName evidence="2">Uncharacterized protein</fullName>
    </submittedName>
</protein>
<feature type="region of interest" description="Disordered" evidence="1">
    <location>
        <begin position="201"/>
        <end position="238"/>
    </location>
</feature>
<name>A0A5B8MSI6_9CHLO</name>
<feature type="region of interest" description="Disordered" evidence="1">
    <location>
        <begin position="532"/>
        <end position="557"/>
    </location>
</feature>
<feature type="region of interest" description="Disordered" evidence="1">
    <location>
        <begin position="609"/>
        <end position="651"/>
    </location>
</feature>
<accession>A0A5B8MSI6</accession>
<dbReference type="InterPro" id="IPR027417">
    <property type="entry name" value="P-loop_NTPase"/>
</dbReference>
<feature type="compositionally biased region" description="Acidic residues" evidence="1">
    <location>
        <begin position="920"/>
        <end position="932"/>
    </location>
</feature>
<dbReference type="InterPro" id="IPR027640">
    <property type="entry name" value="Kinesin-like_fam"/>
</dbReference>
<feature type="compositionally biased region" description="Low complexity" evidence="1">
    <location>
        <begin position="1174"/>
        <end position="1186"/>
    </location>
</feature>
<evidence type="ECO:0000313" key="2">
    <source>
        <dbReference type="EMBL" id="QDZ23227.1"/>
    </source>
</evidence>